<accession>A0AAJ0EWU7</accession>
<evidence type="ECO:0000256" key="1">
    <source>
        <dbReference type="SAM" id="MobiDB-lite"/>
    </source>
</evidence>
<evidence type="ECO:0000313" key="2">
    <source>
        <dbReference type="EMBL" id="KAK1689155.1"/>
    </source>
</evidence>
<evidence type="ECO:0000313" key="3">
    <source>
        <dbReference type="Proteomes" id="UP001224890"/>
    </source>
</evidence>
<protein>
    <submittedName>
        <fullName evidence="2">Uncharacterized protein</fullName>
    </submittedName>
</protein>
<dbReference type="EMBL" id="JAHMHR010000009">
    <property type="protein sequence ID" value="KAK1689155.1"/>
    <property type="molecule type" value="Genomic_DNA"/>
</dbReference>
<feature type="compositionally biased region" description="Polar residues" evidence="1">
    <location>
        <begin position="23"/>
        <end position="36"/>
    </location>
</feature>
<sequence>MTYCAEDVRDFLTSDFQRPTRPPQTQWEEPLPSSSTEIHKQRESPRVPLIPPELTTHWRKSFWVSEPKLSGSEESVLSQDQVCSLTSSVTESKTDLSLSSFLQRDCEYQLGGLSPVLDQFCQQTQLSTPCSIFSESRPSNYPSDDTQLLTKLEALQLHQTAQAGQLQLCDGNNEAGDVDISSLDDLSWETSESFKDFTEDPAHQFWKWDETLQQWSHQDEDTKSVIYCPVELD</sequence>
<gene>
    <name evidence="2" type="ORF">BDP55DRAFT_654417</name>
</gene>
<dbReference type="GeneID" id="85458786"/>
<proteinExistence type="predicted"/>
<name>A0AAJ0EWU7_9PEZI</name>
<dbReference type="RefSeq" id="XP_060432850.1">
    <property type="nucleotide sequence ID" value="XM_060574260.1"/>
</dbReference>
<dbReference type="Proteomes" id="UP001224890">
    <property type="component" value="Unassembled WGS sequence"/>
</dbReference>
<comment type="caution">
    <text evidence="2">The sequence shown here is derived from an EMBL/GenBank/DDBJ whole genome shotgun (WGS) entry which is preliminary data.</text>
</comment>
<organism evidence="2 3">
    <name type="scientific">Colletotrichum godetiae</name>
    <dbReference type="NCBI Taxonomy" id="1209918"/>
    <lineage>
        <taxon>Eukaryota</taxon>
        <taxon>Fungi</taxon>
        <taxon>Dikarya</taxon>
        <taxon>Ascomycota</taxon>
        <taxon>Pezizomycotina</taxon>
        <taxon>Sordariomycetes</taxon>
        <taxon>Hypocreomycetidae</taxon>
        <taxon>Glomerellales</taxon>
        <taxon>Glomerellaceae</taxon>
        <taxon>Colletotrichum</taxon>
        <taxon>Colletotrichum acutatum species complex</taxon>
    </lineage>
</organism>
<feature type="region of interest" description="Disordered" evidence="1">
    <location>
        <begin position="14"/>
        <end position="49"/>
    </location>
</feature>
<dbReference type="AlphaFoldDB" id="A0AAJ0EWU7"/>
<keyword evidence="3" id="KW-1185">Reference proteome</keyword>
<reference evidence="2" key="1">
    <citation type="submission" date="2021-06" db="EMBL/GenBank/DDBJ databases">
        <title>Comparative genomics, transcriptomics and evolutionary studies reveal genomic signatures of adaptation to plant cell wall in hemibiotrophic fungi.</title>
        <authorList>
            <consortium name="DOE Joint Genome Institute"/>
            <person name="Baroncelli R."/>
            <person name="Diaz J.F."/>
            <person name="Benocci T."/>
            <person name="Peng M."/>
            <person name="Battaglia E."/>
            <person name="Haridas S."/>
            <person name="Andreopoulos W."/>
            <person name="Labutti K."/>
            <person name="Pangilinan J."/>
            <person name="Floch G.L."/>
            <person name="Makela M.R."/>
            <person name="Henrissat B."/>
            <person name="Grigoriev I.V."/>
            <person name="Crouch J.A."/>
            <person name="De Vries R.P."/>
            <person name="Sukno S.A."/>
            <person name="Thon M.R."/>
        </authorList>
    </citation>
    <scope>NUCLEOTIDE SEQUENCE</scope>
    <source>
        <strain evidence="2">CBS 193.32</strain>
    </source>
</reference>